<evidence type="ECO:0000313" key="4">
    <source>
        <dbReference type="EMBL" id="NAS12008.1"/>
    </source>
</evidence>
<dbReference type="EMBL" id="WXYO01000003">
    <property type="protein sequence ID" value="NAS12008.1"/>
    <property type="molecule type" value="Genomic_DNA"/>
</dbReference>
<feature type="coiled-coil region" evidence="1">
    <location>
        <begin position="480"/>
        <end position="507"/>
    </location>
</feature>
<reference evidence="4 5" key="1">
    <citation type="submission" date="2020-01" db="EMBL/GenBank/DDBJ databases">
        <title>Bacteria diversity of Porities sp.</title>
        <authorList>
            <person name="Wang G."/>
        </authorList>
    </citation>
    <scope>NUCLEOTIDE SEQUENCE [LARGE SCALE GENOMIC DNA]</scope>
    <source>
        <strain evidence="4 5">R33</strain>
    </source>
</reference>
<dbReference type="RefSeq" id="WP_161435037.1">
    <property type="nucleotide sequence ID" value="NZ_WXYO01000003.1"/>
</dbReference>
<feature type="chain" id="PRO_5026651903" evidence="3">
    <location>
        <begin position="26"/>
        <end position="768"/>
    </location>
</feature>
<proteinExistence type="predicted"/>
<keyword evidence="5" id="KW-1185">Reference proteome</keyword>
<organism evidence="4 5">
    <name type="scientific">Poritiphilus flavus</name>
    <dbReference type="NCBI Taxonomy" id="2697053"/>
    <lineage>
        <taxon>Bacteria</taxon>
        <taxon>Pseudomonadati</taxon>
        <taxon>Bacteroidota</taxon>
        <taxon>Flavobacteriia</taxon>
        <taxon>Flavobacteriales</taxon>
        <taxon>Flavobacteriaceae</taxon>
        <taxon>Poritiphilus</taxon>
    </lineage>
</organism>
<evidence type="ECO:0000313" key="5">
    <source>
        <dbReference type="Proteomes" id="UP000475249"/>
    </source>
</evidence>
<accession>A0A6L9EBT8</accession>
<protein>
    <submittedName>
        <fullName evidence="4">Uncharacterized protein</fullName>
    </submittedName>
</protein>
<feature type="signal peptide" evidence="3">
    <location>
        <begin position="1"/>
        <end position="25"/>
    </location>
</feature>
<keyword evidence="1" id="KW-0175">Coiled coil</keyword>
<evidence type="ECO:0000256" key="3">
    <source>
        <dbReference type="SAM" id="SignalP"/>
    </source>
</evidence>
<dbReference type="AlphaFoldDB" id="A0A6L9EBT8"/>
<evidence type="ECO:0000256" key="2">
    <source>
        <dbReference type="SAM" id="MobiDB-lite"/>
    </source>
</evidence>
<feature type="region of interest" description="Disordered" evidence="2">
    <location>
        <begin position="224"/>
        <end position="249"/>
    </location>
</feature>
<gene>
    <name evidence="4" type="ORF">GTQ38_08355</name>
</gene>
<feature type="compositionally biased region" description="Gly residues" evidence="2">
    <location>
        <begin position="228"/>
        <end position="241"/>
    </location>
</feature>
<dbReference type="Proteomes" id="UP000475249">
    <property type="component" value="Unassembled WGS sequence"/>
</dbReference>
<evidence type="ECO:0000256" key="1">
    <source>
        <dbReference type="SAM" id="Coils"/>
    </source>
</evidence>
<keyword evidence="3" id="KW-0732">Signal</keyword>
<comment type="caution">
    <text evidence="4">The sequence shown here is derived from an EMBL/GenBank/DDBJ whole genome shotgun (WGS) entry which is preliminary data.</text>
</comment>
<name>A0A6L9EBT8_9FLAO</name>
<sequence>MKPQIRISRILLLLLSIAVTLNCSKDESNFEPIGSDPCKSDPCSNPELCADSCNDNAGGITGELNREDLKPEGNVTETENGYMVEGKLSMETESGETVVFNEADLDVEFNEDGSLMSISGTAEVPSPSNYFEIADPVSADVGFFSGKFLNENRNFEIKLKDDRHYFVFAIAVALEVSVGANDDPDATKPITIAVPVGGHITLIQDFTDPMFFYSLGGSALGNNSGDGNNNGDGNNGDGNNDGNGNNEDDGEVMGVSFGASYGANLVYEPSLPVENIVSFDAKSVTGGTFSFWKVLEASGLYYQNKGFSVDFNLKEPMNSEIGYGYRAGINGNINFSADIKGIISFGFPIGKGSTAIVAEASSKEGIKAQAFVNGLVEPDLSWWPDFIPVKPNGNLNAYGYVEETGAFDLGLSGSLGLEMPTGNQGVQGSLRLTQNEFTMTGEVVSGDDVWGATAIITKDETRCIATAPNNFTDGISETVTAQIDQAIETTEKALEDLEKANENYEFELSLRGLRTALPGIIDRALAEINTAEDNGIKSGRSQANKILNDNNRKLCSDNIAAVVKSAVKPYKDALTRLKNAVNNSNDNAQTRTELEAALRNLAGLNKINKSVTVSITHGHKTFGCGNLWKQTNKRTIKINRTILNSTQVSQLNEAADNVKYIQEADGIRFDAQLIVDELPTMEELEGLKKNVEACVSELTEQLGDVGFVYNHETKEYTHFMVINGEEKEVGTFDIFNNSEIVASARLELGSCNTSEELKALQQRAKARR</sequence>